<name>A0A1D1VIQ6_RAMVA</name>
<dbReference type="STRING" id="947166.A0A1D1VIQ6"/>
<feature type="compositionally biased region" description="Low complexity" evidence="5">
    <location>
        <begin position="372"/>
        <end position="389"/>
    </location>
</feature>
<keyword evidence="9" id="KW-1185">Reference proteome</keyword>
<dbReference type="SUPFAM" id="SSF47676">
    <property type="entry name" value="Conserved domain common to transcription factors TFIIS, elongin A, CRSP70"/>
    <property type="match status" value="1"/>
</dbReference>
<evidence type="ECO:0000259" key="6">
    <source>
        <dbReference type="PROSITE" id="PS50181"/>
    </source>
</evidence>
<dbReference type="PANTHER" id="PTHR15141">
    <property type="entry name" value="TRANSCRIPTION ELONGATION FACTOR B POLYPEPTIDE 3"/>
    <property type="match status" value="1"/>
</dbReference>
<dbReference type="InterPro" id="IPR003617">
    <property type="entry name" value="TFIIS/CRSP70_N_sub"/>
</dbReference>
<comment type="caution">
    <text evidence="8">The sequence shown here is derived from an EMBL/GenBank/DDBJ whole genome shotgun (WGS) entry which is preliminary data.</text>
</comment>
<dbReference type="Gene3D" id="1.20.930.10">
    <property type="entry name" value="Conserved domain common to transcription factors TFIIS, elongin A, CRSP70"/>
    <property type="match status" value="1"/>
</dbReference>
<dbReference type="Pfam" id="PF06881">
    <property type="entry name" value="Elongin_A"/>
    <property type="match status" value="1"/>
</dbReference>
<dbReference type="InterPro" id="IPR010684">
    <property type="entry name" value="RNA_pol_II_trans_fac_SIII_A"/>
</dbReference>
<evidence type="ECO:0000256" key="4">
    <source>
        <dbReference type="PROSITE-ProRule" id="PRU00649"/>
    </source>
</evidence>
<dbReference type="Pfam" id="PF08711">
    <property type="entry name" value="Med26"/>
    <property type="match status" value="1"/>
</dbReference>
<evidence type="ECO:0000256" key="2">
    <source>
        <dbReference type="ARBA" id="ARBA00021346"/>
    </source>
</evidence>
<feature type="domain" description="F-box" evidence="6">
    <location>
        <begin position="226"/>
        <end position="270"/>
    </location>
</feature>
<organism evidence="8 9">
    <name type="scientific">Ramazzottius varieornatus</name>
    <name type="common">Water bear</name>
    <name type="synonym">Tardigrade</name>
    <dbReference type="NCBI Taxonomy" id="947166"/>
    <lineage>
        <taxon>Eukaryota</taxon>
        <taxon>Metazoa</taxon>
        <taxon>Ecdysozoa</taxon>
        <taxon>Tardigrada</taxon>
        <taxon>Eutardigrada</taxon>
        <taxon>Parachela</taxon>
        <taxon>Hypsibioidea</taxon>
        <taxon>Ramazzottiidae</taxon>
        <taxon>Ramazzottius</taxon>
    </lineage>
</organism>
<dbReference type="PROSITE" id="PS51319">
    <property type="entry name" value="TFIIS_N"/>
    <property type="match status" value="1"/>
</dbReference>
<dbReference type="InterPro" id="IPR001810">
    <property type="entry name" value="F-box_dom"/>
</dbReference>
<dbReference type="InterPro" id="IPR035441">
    <property type="entry name" value="TFIIS/LEDGF_dom_sf"/>
</dbReference>
<proteinExistence type="predicted"/>
<evidence type="ECO:0000256" key="3">
    <source>
        <dbReference type="ARBA" id="ARBA00023242"/>
    </source>
</evidence>
<dbReference type="GO" id="GO:0070449">
    <property type="term" value="C:elongin complex"/>
    <property type="evidence" value="ECO:0007669"/>
    <property type="project" value="InterPro"/>
</dbReference>
<evidence type="ECO:0000313" key="9">
    <source>
        <dbReference type="Proteomes" id="UP000186922"/>
    </source>
</evidence>
<dbReference type="PROSITE" id="PS50181">
    <property type="entry name" value="FBOX"/>
    <property type="match status" value="1"/>
</dbReference>
<comment type="subcellular location">
    <subcellularLocation>
        <location evidence="1 4">Nucleus</location>
    </subcellularLocation>
</comment>
<evidence type="ECO:0000256" key="1">
    <source>
        <dbReference type="ARBA" id="ARBA00004123"/>
    </source>
</evidence>
<dbReference type="GO" id="GO:0006368">
    <property type="term" value="P:transcription elongation by RNA polymerase II"/>
    <property type="evidence" value="ECO:0007669"/>
    <property type="project" value="InterPro"/>
</dbReference>
<evidence type="ECO:0000256" key="5">
    <source>
        <dbReference type="SAM" id="MobiDB-lite"/>
    </source>
</evidence>
<dbReference type="OrthoDB" id="21513at2759"/>
<accession>A0A1D1VIQ6</accession>
<gene>
    <name evidence="8" type="primary">RvY_12206-1</name>
    <name evidence="8" type="synonym">RvY_12206.1</name>
    <name evidence="8" type="ORF">RvY_12206</name>
</gene>
<dbReference type="PANTHER" id="PTHR15141:SF76">
    <property type="entry name" value="TRANSCRIPTION ELONGATION FACTOR B POLYPEPTIDE 3"/>
    <property type="match status" value="1"/>
</dbReference>
<dbReference type="EMBL" id="BDGG01000007">
    <property type="protein sequence ID" value="GAV01502.1"/>
    <property type="molecule type" value="Genomic_DNA"/>
</dbReference>
<reference evidence="8 9" key="1">
    <citation type="journal article" date="2016" name="Nat. Commun.">
        <title>Extremotolerant tardigrade genome and improved radiotolerance of human cultured cells by tardigrade-unique protein.</title>
        <authorList>
            <person name="Hashimoto T."/>
            <person name="Horikawa D.D."/>
            <person name="Saito Y."/>
            <person name="Kuwahara H."/>
            <person name="Kozuka-Hata H."/>
            <person name="Shin-I T."/>
            <person name="Minakuchi Y."/>
            <person name="Ohishi K."/>
            <person name="Motoyama A."/>
            <person name="Aizu T."/>
            <person name="Enomoto A."/>
            <person name="Kondo K."/>
            <person name="Tanaka S."/>
            <person name="Hara Y."/>
            <person name="Koshikawa S."/>
            <person name="Sagara H."/>
            <person name="Miura T."/>
            <person name="Yokobori S."/>
            <person name="Miyagawa K."/>
            <person name="Suzuki Y."/>
            <person name="Kubo T."/>
            <person name="Oyama M."/>
            <person name="Kohara Y."/>
            <person name="Fujiyama A."/>
            <person name="Arakawa K."/>
            <person name="Katayama T."/>
            <person name="Toyoda A."/>
            <person name="Kunieda T."/>
        </authorList>
    </citation>
    <scope>NUCLEOTIDE SEQUENCE [LARGE SCALE GENOMIC DNA]</scope>
    <source>
        <strain evidence="8 9">YOKOZUNA-1</strain>
    </source>
</reference>
<feature type="region of interest" description="Disordered" evidence="5">
    <location>
        <begin position="359"/>
        <end position="404"/>
    </location>
</feature>
<dbReference type="Proteomes" id="UP000186922">
    <property type="component" value="Unassembled WGS sequence"/>
</dbReference>
<keyword evidence="3 4" id="KW-0539">Nucleus</keyword>
<dbReference type="InterPro" id="IPR051870">
    <property type="entry name" value="Elongin-A_domain"/>
</dbReference>
<evidence type="ECO:0000259" key="7">
    <source>
        <dbReference type="PROSITE" id="PS51319"/>
    </source>
</evidence>
<dbReference type="SMART" id="SM00509">
    <property type="entry name" value="TFS2N"/>
    <property type="match status" value="1"/>
</dbReference>
<sequence length="404" mass="44883">MSSNSRTDEVERYKLRLERYIAEDEEDKVLKMLDRLTKCDVTLESLTKTGVGKVVAKLKKHEGDIGTRARSLINDWKALTAQMVTAASSSSTSSSKSSSKPAAPASSKNRSVASALSSLSASFHREEREPSSSTSTSRMDLSSSSLPDLEDDPTMMDYLLTPLPSLSTSTINVAEERSKLANQGISGRKTGRLAMYSGKARNRSFAQVPRLFDLCMRVLIDHVDEIEEFGYIPYDVIKPVLESCSSAQLLRLEQFNPYLMEDADELWQKHCDRDFKTGADLEDDYMTYRDMHAGKVIDREERLRNLSDSIAAKKRAREEPVRKTMVMSAEVRPIVKGNRVRMGDASVSGSPLGIKAKLKMSIAPQPPRSRRAGGSSWSSSAPKQAAKAPLMNKALKAFKNQMKR</sequence>
<feature type="compositionally biased region" description="Low complexity" evidence="5">
    <location>
        <begin position="87"/>
        <end position="122"/>
    </location>
</feature>
<evidence type="ECO:0000313" key="8">
    <source>
        <dbReference type="EMBL" id="GAV01502.1"/>
    </source>
</evidence>
<dbReference type="CDD" id="cd00183">
    <property type="entry name" value="TFIIS_I"/>
    <property type="match status" value="1"/>
</dbReference>
<dbReference type="InterPro" id="IPR017923">
    <property type="entry name" value="TFIIS_N"/>
</dbReference>
<dbReference type="Gene3D" id="6.10.250.3180">
    <property type="match status" value="1"/>
</dbReference>
<feature type="domain" description="TFIIS N-terminal" evidence="7">
    <location>
        <begin position="8"/>
        <end position="83"/>
    </location>
</feature>
<feature type="region of interest" description="Disordered" evidence="5">
    <location>
        <begin position="87"/>
        <end position="154"/>
    </location>
</feature>
<protein>
    <recommendedName>
        <fullName evidence="2">Elongin-A</fullName>
    </recommendedName>
</protein>
<dbReference type="AlphaFoldDB" id="A0A1D1VIQ6"/>
<feature type="compositionally biased region" description="Low complexity" evidence="5">
    <location>
        <begin position="131"/>
        <end position="147"/>
    </location>
</feature>